<proteinExistence type="inferred from homology"/>
<feature type="domain" description="ABC transmembrane type-1" evidence="8">
    <location>
        <begin position="93"/>
        <end position="294"/>
    </location>
</feature>
<dbReference type="CDD" id="cd06261">
    <property type="entry name" value="TM_PBP2"/>
    <property type="match status" value="1"/>
</dbReference>
<evidence type="ECO:0000256" key="4">
    <source>
        <dbReference type="ARBA" id="ARBA00022692"/>
    </source>
</evidence>
<dbReference type="InterPro" id="IPR045621">
    <property type="entry name" value="BPD_transp_1_N"/>
</dbReference>
<evidence type="ECO:0000256" key="5">
    <source>
        <dbReference type="ARBA" id="ARBA00022989"/>
    </source>
</evidence>
<feature type="transmembrane region" description="Helical" evidence="7">
    <location>
        <begin position="103"/>
        <end position="121"/>
    </location>
</feature>
<name>A0A401UNN6_9CLOT</name>
<protein>
    <submittedName>
        <fullName evidence="9">Peptide ABC transporter permease</fullName>
    </submittedName>
</protein>
<comment type="similarity">
    <text evidence="7">Belongs to the binding-protein-dependent transport system permease family.</text>
</comment>
<reference evidence="9 10" key="1">
    <citation type="submission" date="2018-11" db="EMBL/GenBank/DDBJ databases">
        <title>Genome sequencing and assembly of Clostridium tagluense strain A121.</title>
        <authorList>
            <person name="Murakami T."/>
            <person name="Segawa T."/>
            <person name="Shcherbakova V.A."/>
            <person name="Mori H."/>
            <person name="Yoshimura Y."/>
        </authorList>
    </citation>
    <scope>NUCLEOTIDE SEQUENCE [LARGE SCALE GENOMIC DNA]</scope>
    <source>
        <strain evidence="9 10">A121</strain>
    </source>
</reference>
<dbReference type="OrthoDB" id="9773221at2"/>
<dbReference type="PANTHER" id="PTHR43163:SF6">
    <property type="entry name" value="DIPEPTIDE TRANSPORT SYSTEM PERMEASE PROTEIN DPPB-RELATED"/>
    <property type="match status" value="1"/>
</dbReference>
<evidence type="ECO:0000256" key="2">
    <source>
        <dbReference type="ARBA" id="ARBA00022448"/>
    </source>
</evidence>
<keyword evidence="10" id="KW-1185">Reference proteome</keyword>
<feature type="transmembrane region" description="Helical" evidence="7">
    <location>
        <begin position="128"/>
        <end position="152"/>
    </location>
</feature>
<keyword evidence="6 7" id="KW-0472">Membrane</keyword>
<organism evidence="9 10">
    <name type="scientific">Clostridium tagluense</name>
    <dbReference type="NCBI Taxonomy" id="360422"/>
    <lineage>
        <taxon>Bacteria</taxon>
        <taxon>Bacillati</taxon>
        <taxon>Bacillota</taxon>
        <taxon>Clostridia</taxon>
        <taxon>Eubacteriales</taxon>
        <taxon>Clostridiaceae</taxon>
        <taxon>Clostridium</taxon>
    </lineage>
</organism>
<dbReference type="AlphaFoldDB" id="A0A401UNN6"/>
<dbReference type="Pfam" id="PF19300">
    <property type="entry name" value="BPD_transp_1_N"/>
    <property type="match status" value="1"/>
</dbReference>
<dbReference type="InterPro" id="IPR000515">
    <property type="entry name" value="MetI-like"/>
</dbReference>
<sequence length="309" mass="33850">MVKYILKRIFYAIITILCIATITFALMKALPGDPFHNEKMKPELRQALLQKYGLDLPVSQQYLKYMNNLVHGDLGLSYKYVNRPVSQVIKSSFPKSFALGWRAMAYSSIFGILLGIIAALKHQKTQDYIIIFISIVGVSVPSIVMGPLLAYYFGVNLGWLPVTVTSSELSMLLPSFTLGLGTLAFVARLMRSTTLEVLGQDYILTGKSKGLATSKIVWNHVIRNAVMPVISVLGPSFAAIITGSIVIENVFAVSGLGGYFVSTITDQDYSMTMGITLFYAVLIIVSILLVDIAYGLVDPRLKVSSKGGE</sequence>
<feature type="transmembrane region" description="Helical" evidence="7">
    <location>
        <begin position="225"/>
        <end position="247"/>
    </location>
</feature>
<dbReference type="Pfam" id="PF00528">
    <property type="entry name" value="BPD_transp_1"/>
    <property type="match status" value="1"/>
</dbReference>
<comment type="subcellular location">
    <subcellularLocation>
        <location evidence="1 7">Cell membrane</location>
        <topology evidence="1 7">Multi-pass membrane protein</topology>
    </subcellularLocation>
</comment>
<dbReference type="PANTHER" id="PTHR43163">
    <property type="entry name" value="DIPEPTIDE TRANSPORT SYSTEM PERMEASE PROTEIN DPPB-RELATED"/>
    <property type="match status" value="1"/>
</dbReference>
<dbReference type="SUPFAM" id="SSF161098">
    <property type="entry name" value="MetI-like"/>
    <property type="match status" value="1"/>
</dbReference>
<evidence type="ECO:0000259" key="8">
    <source>
        <dbReference type="PROSITE" id="PS50928"/>
    </source>
</evidence>
<keyword evidence="4 7" id="KW-0812">Transmembrane</keyword>
<evidence type="ECO:0000256" key="7">
    <source>
        <dbReference type="RuleBase" id="RU363032"/>
    </source>
</evidence>
<evidence type="ECO:0000256" key="1">
    <source>
        <dbReference type="ARBA" id="ARBA00004651"/>
    </source>
</evidence>
<evidence type="ECO:0000313" key="9">
    <source>
        <dbReference type="EMBL" id="GCD11140.1"/>
    </source>
</evidence>
<evidence type="ECO:0000256" key="3">
    <source>
        <dbReference type="ARBA" id="ARBA00022475"/>
    </source>
</evidence>
<feature type="transmembrane region" description="Helical" evidence="7">
    <location>
        <begin position="172"/>
        <end position="190"/>
    </location>
</feature>
<keyword evidence="2 7" id="KW-0813">Transport</keyword>
<comment type="caution">
    <text evidence="9">The sequence shown here is derived from an EMBL/GenBank/DDBJ whole genome shotgun (WGS) entry which is preliminary data.</text>
</comment>
<dbReference type="Gene3D" id="1.10.3720.10">
    <property type="entry name" value="MetI-like"/>
    <property type="match status" value="1"/>
</dbReference>
<dbReference type="RefSeq" id="WP_125002674.1">
    <property type="nucleotide sequence ID" value="NZ_BHYK01000015.1"/>
</dbReference>
<dbReference type="Proteomes" id="UP000287872">
    <property type="component" value="Unassembled WGS sequence"/>
</dbReference>
<feature type="transmembrane region" description="Helical" evidence="7">
    <location>
        <begin position="277"/>
        <end position="297"/>
    </location>
</feature>
<gene>
    <name evidence="9" type="ORF">Ctaglu_27630</name>
</gene>
<dbReference type="PROSITE" id="PS50928">
    <property type="entry name" value="ABC_TM1"/>
    <property type="match status" value="1"/>
</dbReference>
<keyword evidence="5 7" id="KW-1133">Transmembrane helix</keyword>
<dbReference type="GO" id="GO:0005886">
    <property type="term" value="C:plasma membrane"/>
    <property type="evidence" value="ECO:0007669"/>
    <property type="project" value="UniProtKB-SubCell"/>
</dbReference>
<keyword evidence="3" id="KW-1003">Cell membrane</keyword>
<evidence type="ECO:0000313" key="10">
    <source>
        <dbReference type="Proteomes" id="UP000287872"/>
    </source>
</evidence>
<dbReference type="GO" id="GO:0055085">
    <property type="term" value="P:transmembrane transport"/>
    <property type="evidence" value="ECO:0007669"/>
    <property type="project" value="InterPro"/>
</dbReference>
<accession>A0A401UNN6</accession>
<dbReference type="InterPro" id="IPR035906">
    <property type="entry name" value="MetI-like_sf"/>
</dbReference>
<evidence type="ECO:0000256" key="6">
    <source>
        <dbReference type="ARBA" id="ARBA00023136"/>
    </source>
</evidence>
<feature type="transmembrane region" description="Helical" evidence="7">
    <location>
        <begin position="9"/>
        <end position="30"/>
    </location>
</feature>
<dbReference type="EMBL" id="BHYK01000015">
    <property type="protein sequence ID" value="GCD11140.1"/>
    <property type="molecule type" value="Genomic_DNA"/>
</dbReference>